<name>A0A7S3JZL7_9STRA</name>
<evidence type="ECO:0000256" key="1">
    <source>
        <dbReference type="SAM" id="Coils"/>
    </source>
</evidence>
<proteinExistence type="predicted"/>
<evidence type="ECO:0000313" key="3">
    <source>
        <dbReference type="EMBL" id="CAE0370098.1"/>
    </source>
</evidence>
<feature type="compositionally biased region" description="Basic residues" evidence="2">
    <location>
        <begin position="252"/>
        <end position="264"/>
    </location>
</feature>
<gene>
    <name evidence="3" type="ORF">ALAG00032_LOCUS10862</name>
</gene>
<dbReference type="EMBL" id="HBIJ01016300">
    <property type="protein sequence ID" value="CAE0370098.1"/>
    <property type="molecule type" value="Transcribed_RNA"/>
</dbReference>
<sequence>MDDNMPFRDRDLVNFLNNNPNVARRLKKFPSLVSREVSSNTPELQESSQVVAELRLKVTQAEDRARRAEARTQELELLNHRIDKEFAGYVTKFATLALQVRHTRAFHDDEDNDYSIDASAQAPTYHRMPPRSSSLSQICRRFDFTETDDESQDEDDFTTKVVARRTVNKELQAKAKKSPTNISDEAWQIERCKNNNLPTERPKGINFLKAHVHMPWQLSCVCNKDRVLCRFSSVSACYKHYQKEIASGKRIVSKKKSHAQRKVNKPGSVSDDAWKTASQNNDELPTQRPCGLNYDQHGKYWCVTRNKFKCPLLAFQHFQQEVKLGKRKTGAAPRTSSPLKKKKKIWLPFIKAGTRFKNDDTEWIVFCYQKRHLQIDFNNPDQLQPFDGYWYYDASEKARPSDDNYEEKCHWSSAEEVSAWVNKSTVSTAATSCSQLFPPGTFTNIY</sequence>
<accession>A0A7S3JZL7</accession>
<dbReference type="AlphaFoldDB" id="A0A7S3JZL7"/>
<evidence type="ECO:0000256" key="2">
    <source>
        <dbReference type="SAM" id="MobiDB-lite"/>
    </source>
</evidence>
<organism evidence="3">
    <name type="scientific">Aureoumbra lagunensis</name>
    <dbReference type="NCBI Taxonomy" id="44058"/>
    <lineage>
        <taxon>Eukaryota</taxon>
        <taxon>Sar</taxon>
        <taxon>Stramenopiles</taxon>
        <taxon>Ochrophyta</taxon>
        <taxon>Pelagophyceae</taxon>
        <taxon>Pelagomonadales</taxon>
        <taxon>Aureoumbra</taxon>
    </lineage>
</organism>
<reference evidence="3" key="1">
    <citation type="submission" date="2021-01" db="EMBL/GenBank/DDBJ databases">
        <authorList>
            <person name="Corre E."/>
            <person name="Pelletier E."/>
            <person name="Niang G."/>
            <person name="Scheremetjew M."/>
            <person name="Finn R."/>
            <person name="Kale V."/>
            <person name="Holt S."/>
            <person name="Cochrane G."/>
            <person name="Meng A."/>
            <person name="Brown T."/>
            <person name="Cohen L."/>
        </authorList>
    </citation>
    <scope>NUCLEOTIDE SEQUENCE</scope>
    <source>
        <strain evidence="3">CCMP1510</strain>
    </source>
</reference>
<protein>
    <submittedName>
        <fullName evidence="3">Uncharacterized protein</fullName>
    </submittedName>
</protein>
<keyword evidence="1" id="KW-0175">Coiled coil</keyword>
<feature type="region of interest" description="Disordered" evidence="2">
    <location>
        <begin position="252"/>
        <end position="274"/>
    </location>
</feature>
<feature type="coiled-coil region" evidence="1">
    <location>
        <begin position="44"/>
        <end position="85"/>
    </location>
</feature>